<dbReference type="RefSeq" id="WP_369609253.1">
    <property type="nucleotide sequence ID" value="NZ_AP031322.1"/>
</dbReference>
<reference evidence="1" key="1">
    <citation type="submission" date="2024-03" db="EMBL/GenBank/DDBJ databases">
        <title>Complete genome sequence of Sulfurisphaera javensis strain KD-1.</title>
        <authorList>
            <person name="Sakai H."/>
            <person name="Nur N."/>
            <person name="Suwanto A."/>
            <person name="Kurosawa N."/>
        </authorList>
    </citation>
    <scope>NUCLEOTIDE SEQUENCE</scope>
    <source>
        <strain evidence="1">KD-1</strain>
    </source>
</reference>
<evidence type="ECO:0000313" key="1">
    <source>
        <dbReference type="EMBL" id="BFH73677.1"/>
    </source>
</evidence>
<accession>A0AAT9GS82</accession>
<dbReference type="GeneID" id="92354577"/>
<protein>
    <submittedName>
        <fullName evidence="1">Uncharacterized protein</fullName>
    </submittedName>
</protein>
<sequence>MKKLFLFVTPKRHSSIEDYELDMLYKISDKFDLGDLTEYSRWSEGNVNFIYARFKGGSVKIRYIEGKEGIALIRIKKHYLNKNKDFS</sequence>
<dbReference type="EMBL" id="AP031322">
    <property type="protein sequence ID" value="BFH73677.1"/>
    <property type="molecule type" value="Genomic_DNA"/>
</dbReference>
<proteinExistence type="predicted"/>
<organism evidence="1">
    <name type="scientific">Sulfurisphaera javensis</name>
    <dbReference type="NCBI Taxonomy" id="2049879"/>
    <lineage>
        <taxon>Archaea</taxon>
        <taxon>Thermoproteota</taxon>
        <taxon>Thermoprotei</taxon>
        <taxon>Sulfolobales</taxon>
        <taxon>Sulfolobaceae</taxon>
        <taxon>Sulfurisphaera</taxon>
    </lineage>
</organism>
<name>A0AAT9GS82_9CREN</name>
<dbReference type="KEGG" id="sjv:SJAV_16210"/>
<gene>
    <name evidence="1" type="ORF">SJAV_16210</name>
</gene>
<dbReference type="AlphaFoldDB" id="A0AAT9GS82"/>